<dbReference type="InterPro" id="IPR050074">
    <property type="entry name" value="DHO_dehydrogenase"/>
</dbReference>
<dbReference type="Proteomes" id="UP000318478">
    <property type="component" value="Unassembled WGS sequence"/>
</dbReference>
<dbReference type="CDD" id="cd04739">
    <property type="entry name" value="DHOD_like"/>
    <property type="match status" value="1"/>
</dbReference>
<sequence length="337" mass="37123">MSIDLTTKYLGLELKNPLVASASPLTGSVESLLRLQEAGVSAVVLPSLFEEQIEHNQNQVHQLYNYQADSFAEALSYFPELGLDDSDPAKHIGRVAEAKQQLEIPVIASLNGHTDGGWARYSKWMEDNGADALELNIYFVPTDCEMSGEDVARRYEDLVGSVRNAVSIPLAVKIGSQFTSIPSMVRRLMLAGADGVVLFNRFLEPDLDLTTLKYQPDLVLSAEHEMRLPLRWIAILRDQLTLSLAATSGVHHAHDLAKLILAGADVAMVATTLLRRGVGYATVMLDELRTLFEEYEFESVSQVKGSMSMANCPDPSTLGRANYMQALIDYTADFNRA</sequence>
<dbReference type="GO" id="GO:0044205">
    <property type="term" value="P:'de novo' UMP biosynthetic process"/>
    <property type="evidence" value="ECO:0007669"/>
    <property type="project" value="UniProtKB-UniPathway"/>
</dbReference>
<dbReference type="PANTHER" id="PTHR48109:SF3">
    <property type="entry name" value="SLL0744 PROTEIN"/>
    <property type="match status" value="1"/>
</dbReference>
<dbReference type="InterPro" id="IPR005720">
    <property type="entry name" value="Dihydroorotate_DH_cat"/>
</dbReference>
<dbReference type="InterPro" id="IPR012135">
    <property type="entry name" value="Dihydroorotate_DH_1_2"/>
</dbReference>
<accession>A0A5C5YLA9</accession>
<evidence type="ECO:0000256" key="1">
    <source>
        <dbReference type="ARBA" id="ARBA00001917"/>
    </source>
</evidence>
<feature type="domain" description="Dihydroorotate dehydrogenase catalytic" evidence="7">
    <location>
        <begin position="5"/>
        <end position="290"/>
    </location>
</feature>
<protein>
    <submittedName>
        <fullName evidence="8">Dihydroorotate dehydrogenase B (NAD(+)), catalytic subunit</fullName>
        <ecNumber evidence="8">1.3.1.14</ecNumber>
    </submittedName>
</protein>
<dbReference type="AlphaFoldDB" id="A0A5C5YLA9"/>
<dbReference type="UniPathway" id="UPA00070"/>
<evidence type="ECO:0000256" key="3">
    <source>
        <dbReference type="ARBA" id="ARBA00022630"/>
    </source>
</evidence>
<evidence type="ECO:0000313" key="9">
    <source>
        <dbReference type="Proteomes" id="UP000318478"/>
    </source>
</evidence>
<gene>
    <name evidence="8" type="primary">pyrDB_1</name>
    <name evidence="8" type="ORF">Pla123a_31720</name>
</gene>
<name>A0A5C5YLA9_9BACT</name>
<evidence type="ECO:0000313" key="8">
    <source>
        <dbReference type="EMBL" id="TWT75662.1"/>
    </source>
</evidence>
<organism evidence="8 9">
    <name type="scientific">Posidoniimonas polymericola</name>
    <dbReference type="NCBI Taxonomy" id="2528002"/>
    <lineage>
        <taxon>Bacteria</taxon>
        <taxon>Pseudomonadati</taxon>
        <taxon>Planctomycetota</taxon>
        <taxon>Planctomycetia</taxon>
        <taxon>Pirellulales</taxon>
        <taxon>Lacipirellulaceae</taxon>
        <taxon>Posidoniimonas</taxon>
    </lineage>
</organism>
<keyword evidence="6 8" id="KW-0560">Oxidoreductase</keyword>
<evidence type="ECO:0000259" key="7">
    <source>
        <dbReference type="Pfam" id="PF01180"/>
    </source>
</evidence>
<dbReference type="EMBL" id="SJPO01000007">
    <property type="protein sequence ID" value="TWT75662.1"/>
    <property type="molecule type" value="Genomic_DNA"/>
</dbReference>
<evidence type="ECO:0000256" key="2">
    <source>
        <dbReference type="ARBA" id="ARBA00004725"/>
    </source>
</evidence>
<keyword evidence="4" id="KW-0288">FMN</keyword>
<dbReference type="Gene3D" id="3.20.20.70">
    <property type="entry name" value="Aldolase class I"/>
    <property type="match status" value="1"/>
</dbReference>
<dbReference type="InterPro" id="IPR013785">
    <property type="entry name" value="Aldolase_TIM"/>
</dbReference>
<comment type="caution">
    <text evidence="8">The sequence shown here is derived from an EMBL/GenBank/DDBJ whole genome shotgun (WGS) entry which is preliminary data.</text>
</comment>
<dbReference type="PANTHER" id="PTHR48109">
    <property type="entry name" value="DIHYDROOROTATE DEHYDROGENASE (QUINONE), MITOCHONDRIAL-RELATED"/>
    <property type="match status" value="1"/>
</dbReference>
<dbReference type="SUPFAM" id="SSF51395">
    <property type="entry name" value="FMN-linked oxidoreductases"/>
    <property type="match status" value="1"/>
</dbReference>
<dbReference type="OrthoDB" id="9794954at2"/>
<dbReference type="GO" id="GO:0005737">
    <property type="term" value="C:cytoplasm"/>
    <property type="evidence" value="ECO:0007669"/>
    <property type="project" value="InterPro"/>
</dbReference>
<reference evidence="8 9" key="1">
    <citation type="submission" date="2019-02" db="EMBL/GenBank/DDBJ databases">
        <title>Deep-cultivation of Planctomycetes and their phenomic and genomic characterization uncovers novel biology.</title>
        <authorList>
            <person name="Wiegand S."/>
            <person name="Jogler M."/>
            <person name="Boedeker C."/>
            <person name="Pinto D."/>
            <person name="Vollmers J."/>
            <person name="Rivas-Marin E."/>
            <person name="Kohn T."/>
            <person name="Peeters S.H."/>
            <person name="Heuer A."/>
            <person name="Rast P."/>
            <person name="Oberbeckmann S."/>
            <person name="Bunk B."/>
            <person name="Jeske O."/>
            <person name="Meyerdierks A."/>
            <person name="Storesund J.E."/>
            <person name="Kallscheuer N."/>
            <person name="Luecker S."/>
            <person name="Lage O.M."/>
            <person name="Pohl T."/>
            <person name="Merkel B.J."/>
            <person name="Hornburger P."/>
            <person name="Mueller R.-W."/>
            <person name="Bruemmer F."/>
            <person name="Labrenz M."/>
            <person name="Spormann A.M."/>
            <person name="Op Den Camp H."/>
            <person name="Overmann J."/>
            <person name="Amann R."/>
            <person name="Jetten M.S.M."/>
            <person name="Mascher T."/>
            <person name="Medema M.H."/>
            <person name="Devos D.P."/>
            <person name="Kaster A.-K."/>
            <person name="Ovreas L."/>
            <person name="Rohde M."/>
            <person name="Galperin M.Y."/>
            <person name="Jogler C."/>
        </authorList>
    </citation>
    <scope>NUCLEOTIDE SEQUENCE [LARGE SCALE GENOMIC DNA]</scope>
    <source>
        <strain evidence="8 9">Pla123a</strain>
    </source>
</reference>
<evidence type="ECO:0000256" key="4">
    <source>
        <dbReference type="ARBA" id="ARBA00022643"/>
    </source>
</evidence>
<evidence type="ECO:0000256" key="6">
    <source>
        <dbReference type="ARBA" id="ARBA00023002"/>
    </source>
</evidence>
<comment type="pathway">
    <text evidence="2">Pyrimidine metabolism; UMP biosynthesis via de novo pathway.</text>
</comment>
<dbReference type="GO" id="GO:0006207">
    <property type="term" value="P:'de novo' pyrimidine nucleobase biosynthetic process"/>
    <property type="evidence" value="ECO:0007669"/>
    <property type="project" value="TreeGrafter"/>
</dbReference>
<dbReference type="RefSeq" id="WP_146588609.1">
    <property type="nucleotide sequence ID" value="NZ_SJPO01000007.1"/>
</dbReference>
<evidence type="ECO:0000256" key="5">
    <source>
        <dbReference type="ARBA" id="ARBA00022975"/>
    </source>
</evidence>
<comment type="cofactor">
    <cofactor evidence="1">
        <name>FMN</name>
        <dbReference type="ChEBI" id="CHEBI:58210"/>
    </cofactor>
</comment>
<dbReference type="GO" id="GO:0004589">
    <property type="term" value="F:dihydroorotate dehydrogenase (NAD+) activity"/>
    <property type="evidence" value="ECO:0007669"/>
    <property type="project" value="UniProtKB-EC"/>
</dbReference>
<dbReference type="NCBIfam" id="NF005741">
    <property type="entry name" value="PRK07565.1"/>
    <property type="match status" value="1"/>
</dbReference>
<keyword evidence="3" id="KW-0285">Flavoprotein</keyword>
<keyword evidence="9" id="KW-1185">Reference proteome</keyword>
<dbReference type="PIRSF" id="PIRSF000164">
    <property type="entry name" value="DHO_oxidase"/>
    <property type="match status" value="1"/>
</dbReference>
<dbReference type="Pfam" id="PF01180">
    <property type="entry name" value="DHO_dh"/>
    <property type="match status" value="1"/>
</dbReference>
<dbReference type="EC" id="1.3.1.14" evidence="8"/>
<keyword evidence="5" id="KW-0665">Pyrimidine biosynthesis</keyword>
<proteinExistence type="predicted"/>